<dbReference type="InterPro" id="IPR011008">
    <property type="entry name" value="Dimeric_a/b-barrel"/>
</dbReference>
<accession>A0A7W9Q6P6</accession>
<evidence type="ECO:0000313" key="2">
    <source>
        <dbReference type="EMBL" id="MBB5934643.1"/>
    </source>
</evidence>
<feature type="region of interest" description="Disordered" evidence="1">
    <location>
        <begin position="1"/>
        <end position="44"/>
    </location>
</feature>
<comment type="caution">
    <text evidence="2">The sequence shown here is derived from an EMBL/GenBank/DDBJ whole genome shotgun (WGS) entry which is preliminary data.</text>
</comment>
<dbReference type="SUPFAM" id="SSF54909">
    <property type="entry name" value="Dimeric alpha+beta barrel"/>
    <property type="match status" value="2"/>
</dbReference>
<gene>
    <name evidence="2" type="ORF">FHS42_001690</name>
</gene>
<keyword evidence="3" id="KW-1185">Reference proteome</keyword>
<dbReference type="EMBL" id="JACHJL010000003">
    <property type="protein sequence ID" value="MBB5934643.1"/>
    <property type="molecule type" value="Genomic_DNA"/>
</dbReference>
<dbReference type="Gene3D" id="3.30.70.100">
    <property type="match status" value="2"/>
</dbReference>
<dbReference type="Proteomes" id="UP000588098">
    <property type="component" value="Unassembled WGS sequence"/>
</dbReference>
<evidence type="ECO:0008006" key="4">
    <source>
        <dbReference type="Google" id="ProtNLM"/>
    </source>
</evidence>
<dbReference type="RefSeq" id="WP_184570288.1">
    <property type="nucleotide sequence ID" value="NZ_JACHJL010000003.1"/>
</dbReference>
<name>A0A7W9Q6P6_9ACTN</name>
<organism evidence="2 3">
    <name type="scientific">Streptomyces zagrosensis</name>
    <dbReference type="NCBI Taxonomy" id="1042984"/>
    <lineage>
        <taxon>Bacteria</taxon>
        <taxon>Bacillati</taxon>
        <taxon>Actinomycetota</taxon>
        <taxon>Actinomycetes</taxon>
        <taxon>Kitasatosporales</taxon>
        <taxon>Streptomycetaceae</taxon>
        <taxon>Streptomyces</taxon>
    </lineage>
</organism>
<proteinExistence type="predicted"/>
<reference evidence="2 3" key="1">
    <citation type="submission" date="2020-08" db="EMBL/GenBank/DDBJ databases">
        <title>Genomic Encyclopedia of Type Strains, Phase III (KMG-III): the genomes of soil and plant-associated and newly described type strains.</title>
        <authorList>
            <person name="Whitman W."/>
        </authorList>
    </citation>
    <scope>NUCLEOTIDE SEQUENCE [LARGE SCALE GENOMIC DNA]</scope>
    <source>
        <strain evidence="2 3">CECT 8305</strain>
    </source>
</reference>
<dbReference type="AlphaFoldDB" id="A0A7W9Q6P6"/>
<evidence type="ECO:0000313" key="3">
    <source>
        <dbReference type="Proteomes" id="UP000588098"/>
    </source>
</evidence>
<protein>
    <recommendedName>
        <fullName evidence="4">Antibiotic biosynthesis monooxygenase</fullName>
    </recommendedName>
</protein>
<sequence>MTADVNADVNTGADAGTDVSAGTGTGGAPTQAKGTGSGSDSRYALPDVTRLDAELVTFSTWGVGTPERQRAAVEAIAATWQRLPWPTPDLLSYTVYTATDGETLAHFAQWTNEAARAAYVSAGQQVPHAKEIDAAVPGIERSGVTPYRRYRSAFTPEADGVGAPVPGCVIAVSIEFDGPDEERLRRWVDGWFHGDEAELDDAFNGLLAAHFHVSTDGTRVLNYAEWVSEQAHIDALAGVHDTHTESPEESAEDDQWRSQLTFPGLKATGFKRYHLSWSGTPQR</sequence>
<evidence type="ECO:0000256" key="1">
    <source>
        <dbReference type="SAM" id="MobiDB-lite"/>
    </source>
</evidence>